<accession>A0ABY8MHK7</accession>
<evidence type="ECO:0000313" key="1">
    <source>
        <dbReference type="EMBL" id="WGK69469.1"/>
    </source>
</evidence>
<proteinExistence type="predicted"/>
<organism evidence="1 2">
    <name type="scientific">Candidatus Haliotispira prima</name>
    <dbReference type="NCBI Taxonomy" id="3034016"/>
    <lineage>
        <taxon>Bacteria</taxon>
        <taxon>Pseudomonadati</taxon>
        <taxon>Spirochaetota</taxon>
        <taxon>Spirochaetia</taxon>
        <taxon>Spirochaetales</taxon>
        <taxon>Spirochaetaceae</taxon>
        <taxon>Candidatus Haliotispira</taxon>
    </lineage>
</organism>
<gene>
    <name evidence="1" type="ORF">P0082_01015</name>
</gene>
<name>A0ABY8MHK7_9SPIO</name>
<dbReference type="RefSeq" id="WP_326927652.1">
    <property type="nucleotide sequence ID" value="NZ_CP123443.1"/>
</dbReference>
<keyword evidence="2" id="KW-1185">Reference proteome</keyword>
<evidence type="ECO:0000313" key="2">
    <source>
        <dbReference type="Proteomes" id="UP001228690"/>
    </source>
</evidence>
<reference evidence="1 2" key="1">
    <citation type="submission" date="2023-04" db="EMBL/GenBank/DDBJ databases">
        <title>Spirochaete genome identified in red abalone sample constitutes a novel genus.</title>
        <authorList>
            <person name="Sharma S.P."/>
            <person name="Purcell C.M."/>
            <person name="Hyde J.R."/>
            <person name="Severin A.J."/>
        </authorList>
    </citation>
    <scope>NUCLEOTIDE SEQUENCE [LARGE SCALE GENOMIC DNA]</scope>
    <source>
        <strain evidence="1 2">SP-2023</strain>
    </source>
</reference>
<dbReference type="Proteomes" id="UP001228690">
    <property type="component" value="Chromosome"/>
</dbReference>
<dbReference type="EMBL" id="CP123443">
    <property type="protein sequence ID" value="WGK69469.1"/>
    <property type="molecule type" value="Genomic_DNA"/>
</dbReference>
<protein>
    <submittedName>
        <fullName evidence="1">Uncharacterized protein</fullName>
    </submittedName>
</protein>
<sequence length="104" mass="11642">MVNREAVQKFVHTLMTQQNVKIPGLATDLQESYGMVQHVIGGFKDTPRIREKLAGYFGFSNWEDLEQQAADWWEYTATLMPEGYVSGHASGHTSGHASGQKLKT</sequence>